<sequence>MHPRPAYPKSIHNVATFYQSIYYSLLAVYPPHTYLHQFREEYPPTTLPPPTQSCEPHRHFLHQSLCHSYPPTPVHHPSISVYLPSTHSTSDSTIYTPPASVLSTFPPHNKSDIPAHHPSITYPVLCTPSPMLTPITRPAIASRYLSVILHLCYNAFRVEYYCPAHPTFILNDVPCYQSNCYSLIASGIPPPPPNHRRPSVVYPTDNAYTNHSACYCLSLPVHHPSNIISSPSTYDATHSEVEYPPTNYPPPTQCCEAHSQSLCQSFGNFYSLSPSPSPINGYMSVIHSSHNAFRVVYGQSAHPTIIHSCKIERESLSQSFSVVFPPALSPSSIMFSVPAIHYKTHSELYS</sequence>
<name>A0A0V1C6T1_TRIBR</name>
<gene>
    <name evidence="1" type="ORF">T03_17829</name>
</gene>
<dbReference type="Proteomes" id="UP000054653">
    <property type="component" value="Unassembled WGS sequence"/>
</dbReference>
<dbReference type="OrthoDB" id="10476189at2759"/>
<organism evidence="1 2">
    <name type="scientific">Trichinella britovi</name>
    <name type="common">Parasitic roundworm</name>
    <dbReference type="NCBI Taxonomy" id="45882"/>
    <lineage>
        <taxon>Eukaryota</taxon>
        <taxon>Metazoa</taxon>
        <taxon>Ecdysozoa</taxon>
        <taxon>Nematoda</taxon>
        <taxon>Enoplea</taxon>
        <taxon>Dorylaimia</taxon>
        <taxon>Trichinellida</taxon>
        <taxon>Trichinellidae</taxon>
        <taxon>Trichinella</taxon>
    </lineage>
</organism>
<dbReference type="AlphaFoldDB" id="A0A0V1C6T1"/>
<dbReference type="EMBL" id="JYDI01000426">
    <property type="protein sequence ID" value="KRY45028.1"/>
    <property type="molecule type" value="Genomic_DNA"/>
</dbReference>
<evidence type="ECO:0000313" key="1">
    <source>
        <dbReference type="EMBL" id="KRY45028.1"/>
    </source>
</evidence>
<evidence type="ECO:0000313" key="2">
    <source>
        <dbReference type="Proteomes" id="UP000054653"/>
    </source>
</evidence>
<comment type="caution">
    <text evidence="1">The sequence shown here is derived from an EMBL/GenBank/DDBJ whole genome shotgun (WGS) entry which is preliminary data.</text>
</comment>
<proteinExistence type="predicted"/>
<keyword evidence="2" id="KW-1185">Reference proteome</keyword>
<accession>A0A0V1C6T1</accession>
<reference evidence="1 2" key="1">
    <citation type="submission" date="2015-01" db="EMBL/GenBank/DDBJ databases">
        <title>Evolution of Trichinella species and genotypes.</title>
        <authorList>
            <person name="Korhonen P.K."/>
            <person name="Edoardo P."/>
            <person name="Giuseppe L.R."/>
            <person name="Gasser R.B."/>
        </authorList>
    </citation>
    <scope>NUCLEOTIDE SEQUENCE [LARGE SCALE GENOMIC DNA]</scope>
    <source>
        <strain evidence="1">ISS120</strain>
    </source>
</reference>
<protein>
    <submittedName>
        <fullName evidence="1">Uncharacterized protein</fullName>
    </submittedName>
</protein>